<organism evidence="4 5">
    <name type="scientific">[Ruminococcus] torques ATCC 27756</name>
    <dbReference type="NCBI Taxonomy" id="411460"/>
    <lineage>
        <taxon>Bacteria</taxon>
        <taxon>Bacillati</taxon>
        <taxon>Bacillota</taxon>
        <taxon>Clostridia</taxon>
        <taxon>Lachnospirales</taxon>
        <taxon>Lachnospiraceae</taxon>
        <taxon>Mediterraneibacter</taxon>
    </lineage>
</organism>
<keyword evidence="1 4" id="KW-0328">Glycosyltransferase</keyword>
<dbReference type="CDD" id="cd00761">
    <property type="entry name" value="Glyco_tranf_GTA_type"/>
    <property type="match status" value="1"/>
</dbReference>
<accession>A5KMN1</accession>
<dbReference type="CAZy" id="GT2">
    <property type="family name" value="Glycosyltransferase Family 2"/>
</dbReference>
<dbReference type="EC" id="2.4.-.-" evidence="4"/>
<dbReference type="InterPro" id="IPR001173">
    <property type="entry name" value="Glyco_trans_2-like"/>
</dbReference>
<evidence type="ECO:0000256" key="2">
    <source>
        <dbReference type="ARBA" id="ARBA00022679"/>
    </source>
</evidence>
<reference evidence="4 5" key="2">
    <citation type="submission" date="2007-04" db="EMBL/GenBank/DDBJ databases">
        <title>Draft genome sequence of Ruminococcus torques (ATCC 27756).</title>
        <authorList>
            <person name="Sudarsanam P."/>
            <person name="Ley R."/>
            <person name="Guruge J."/>
            <person name="Turnbaugh P.J."/>
            <person name="Mahowald M."/>
            <person name="Liep D."/>
            <person name="Gordon J."/>
        </authorList>
    </citation>
    <scope>NUCLEOTIDE SEQUENCE [LARGE SCALE GENOMIC DNA]</scope>
    <source>
        <strain evidence="4 5">ATCC 27756</strain>
    </source>
</reference>
<evidence type="ECO:0000313" key="5">
    <source>
        <dbReference type="Proteomes" id="UP000003577"/>
    </source>
</evidence>
<dbReference type="PaxDb" id="411460-RUMTOR_01504"/>
<comment type="caution">
    <text evidence="4">The sequence shown here is derived from an EMBL/GenBank/DDBJ whole genome shotgun (WGS) entry which is preliminary data.</text>
</comment>
<evidence type="ECO:0000256" key="1">
    <source>
        <dbReference type="ARBA" id="ARBA00022676"/>
    </source>
</evidence>
<dbReference type="EMBL" id="AAVP02000006">
    <property type="protein sequence ID" value="EDK24250.1"/>
    <property type="molecule type" value="Genomic_DNA"/>
</dbReference>
<protein>
    <submittedName>
        <fullName evidence="4">Glycosyltransferase, group 2 family protein</fullName>
        <ecNumber evidence="4">2.4.-.-</ecNumber>
    </submittedName>
</protein>
<dbReference type="SUPFAM" id="SSF53448">
    <property type="entry name" value="Nucleotide-diphospho-sugar transferases"/>
    <property type="match status" value="1"/>
</dbReference>
<name>A5KMN1_9FIRM</name>
<proteinExistence type="predicted"/>
<dbReference type="Proteomes" id="UP000003577">
    <property type="component" value="Unassembled WGS sequence"/>
</dbReference>
<dbReference type="HOGENOM" id="CLU_025996_25_1_9"/>
<keyword evidence="2 4" id="KW-0808">Transferase</keyword>
<reference evidence="4 5" key="1">
    <citation type="submission" date="2007-03" db="EMBL/GenBank/DDBJ databases">
        <authorList>
            <person name="Fulton L."/>
            <person name="Clifton S."/>
            <person name="Fulton B."/>
            <person name="Xu J."/>
            <person name="Minx P."/>
            <person name="Pepin K.H."/>
            <person name="Johnson M."/>
            <person name="Thiruvilangam P."/>
            <person name="Bhonagiri V."/>
            <person name="Nash W.E."/>
            <person name="Mardis E.R."/>
            <person name="Wilson R.K."/>
        </authorList>
    </citation>
    <scope>NUCLEOTIDE SEQUENCE [LARGE SCALE GENOMIC DNA]</scope>
    <source>
        <strain evidence="4 5">ATCC 27756</strain>
    </source>
</reference>
<feature type="domain" description="Glycosyltransferase 2-like" evidence="3">
    <location>
        <begin position="23"/>
        <end position="151"/>
    </location>
</feature>
<sequence length="335" mass="40025">MFYENRRKKAEKGIYKMQEYLISIIVPFYNPGGNFRRCLDSLIHQTYGNLEIILIDDGSTDGSYEIAKEYAQIDKRVVLEKQKNSGVSHARNRGIQIAHGDYFSFIDSDDYLDLDTYEYLLGILNEKKVDVVNYEHYITYPTHEVEHKLLDSDYGWRDKKGAQYQLLYNVQFACNKLFPQKIIQGLTFDESILRGEDTLFAKMALDRAESFWFDKRPLYHYVQSEESAVRGKFRKSQLTIMRLYDVCIPFYKEKYPELLNGFFSYMAGQLISIFYDMWSDETDFKDEQSELVKVYEKYYKEAIKCKEVSKKQKLKYRIFHWSPMIFCRIHKILWK</sequence>
<evidence type="ECO:0000313" key="4">
    <source>
        <dbReference type="EMBL" id="EDK24250.1"/>
    </source>
</evidence>
<gene>
    <name evidence="4" type="ORF">RUMTOR_01504</name>
</gene>
<dbReference type="InterPro" id="IPR029044">
    <property type="entry name" value="Nucleotide-diphossugar_trans"/>
</dbReference>
<dbReference type="PANTHER" id="PTHR22916:SF51">
    <property type="entry name" value="GLYCOSYLTRANSFERASE EPSH-RELATED"/>
    <property type="match status" value="1"/>
</dbReference>
<dbReference type="Gene3D" id="3.90.550.10">
    <property type="entry name" value="Spore Coat Polysaccharide Biosynthesis Protein SpsA, Chain A"/>
    <property type="match status" value="1"/>
</dbReference>
<dbReference type="PANTHER" id="PTHR22916">
    <property type="entry name" value="GLYCOSYLTRANSFERASE"/>
    <property type="match status" value="1"/>
</dbReference>
<dbReference type="Pfam" id="PF00535">
    <property type="entry name" value="Glycos_transf_2"/>
    <property type="match status" value="1"/>
</dbReference>
<dbReference type="AlphaFoldDB" id="A5KMN1"/>
<dbReference type="GO" id="GO:0016757">
    <property type="term" value="F:glycosyltransferase activity"/>
    <property type="evidence" value="ECO:0007669"/>
    <property type="project" value="UniProtKB-KW"/>
</dbReference>
<evidence type="ECO:0000259" key="3">
    <source>
        <dbReference type="Pfam" id="PF00535"/>
    </source>
</evidence>